<dbReference type="Proteomes" id="UP001596958">
    <property type="component" value="Unassembled WGS sequence"/>
</dbReference>
<dbReference type="EMBL" id="JBHTHU010000020">
    <property type="protein sequence ID" value="MFD0751500.1"/>
    <property type="molecule type" value="Genomic_DNA"/>
</dbReference>
<reference evidence="3" key="1">
    <citation type="journal article" date="2019" name="Int. J. Syst. Evol. Microbiol.">
        <title>The Global Catalogue of Microorganisms (GCM) 10K type strain sequencing project: providing services to taxonomists for standard genome sequencing and annotation.</title>
        <authorList>
            <consortium name="The Broad Institute Genomics Platform"/>
            <consortium name="The Broad Institute Genome Sequencing Center for Infectious Disease"/>
            <person name="Wu L."/>
            <person name="Ma J."/>
        </authorList>
    </citation>
    <scope>NUCLEOTIDE SEQUENCE [LARGE SCALE GENOMIC DNA]</scope>
    <source>
        <strain evidence="3">CCUG 63418</strain>
    </source>
</reference>
<feature type="region of interest" description="Disordered" evidence="1">
    <location>
        <begin position="1"/>
        <end position="52"/>
    </location>
</feature>
<evidence type="ECO:0000313" key="3">
    <source>
        <dbReference type="Proteomes" id="UP001596958"/>
    </source>
</evidence>
<proteinExistence type="predicted"/>
<keyword evidence="3" id="KW-1185">Reference proteome</keyword>
<organism evidence="2 3">
    <name type="scientific">Mucilaginibacter calamicampi</name>
    <dbReference type="NCBI Taxonomy" id="1302352"/>
    <lineage>
        <taxon>Bacteria</taxon>
        <taxon>Pseudomonadati</taxon>
        <taxon>Bacteroidota</taxon>
        <taxon>Sphingobacteriia</taxon>
        <taxon>Sphingobacteriales</taxon>
        <taxon>Sphingobacteriaceae</taxon>
        <taxon>Mucilaginibacter</taxon>
    </lineage>
</organism>
<sequence length="52" mass="6081">MKTTEKDTRQPVKKSEGNKTAAKELKTDFPMSEKDEVKQAERNTQKQQNKDR</sequence>
<dbReference type="RefSeq" id="WP_377101754.1">
    <property type="nucleotide sequence ID" value="NZ_JBHTHU010000020.1"/>
</dbReference>
<evidence type="ECO:0000313" key="2">
    <source>
        <dbReference type="EMBL" id="MFD0751500.1"/>
    </source>
</evidence>
<accession>A0ABW2Z0D0</accession>
<evidence type="ECO:0000256" key="1">
    <source>
        <dbReference type="SAM" id="MobiDB-lite"/>
    </source>
</evidence>
<name>A0ABW2Z0D0_9SPHI</name>
<protein>
    <submittedName>
        <fullName evidence="2">Uncharacterized protein</fullName>
    </submittedName>
</protein>
<comment type="caution">
    <text evidence="2">The sequence shown here is derived from an EMBL/GenBank/DDBJ whole genome shotgun (WGS) entry which is preliminary data.</text>
</comment>
<gene>
    <name evidence="2" type="ORF">ACFQZS_15215</name>
</gene>